<dbReference type="GO" id="GO:0055129">
    <property type="term" value="P:L-proline biosynthetic process"/>
    <property type="evidence" value="ECO:0007669"/>
    <property type="project" value="UniProtKB-UniRule"/>
</dbReference>
<evidence type="ECO:0000256" key="1">
    <source>
        <dbReference type="ARBA" id="ARBA00022490"/>
    </source>
</evidence>
<sequence length="364" mass="37938">MRIVVKIGTSSVTDEHGSIKNEAIRALCEQVARVRSEGNEVIVVTSGAIAGGVGALGLAQRPTDTLTLQALAAVGQSQLMNKYNEHLATHGLVGAQVLLVPNDFIDRTQYLHARQTLARLLELGCVPIINENDAIASDEIRFGDNDRIAALVAHSVSADVLVLLTDIAGLFTADPSIDASATFIEQVAADDPLLSVRASASSSARGSGGMSSKLSAARIASWSGVRTVIADATKTDVVVHALAQTPGAGTQFLPHNRNLSARKLWIAFAAQQSGVIVVDAGAKQALIERNTSLLHAGVAEVHGDFSEGDTVEIQDMSGAVFARGMVSVSAIHASAAAGRKSAELPDGIVAELVHRDDLVVLVDQ</sequence>
<dbReference type="GO" id="GO:0005524">
    <property type="term" value="F:ATP binding"/>
    <property type="evidence" value="ECO:0007669"/>
    <property type="project" value="UniProtKB-KW"/>
</dbReference>
<dbReference type="HAMAP" id="MF_00456">
    <property type="entry name" value="ProB"/>
    <property type="match status" value="1"/>
</dbReference>
<dbReference type="Pfam" id="PF01472">
    <property type="entry name" value="PUA"/>
    <property type="match status" value="1"/>
</dbReference>
<dbReference type="FunFam" id="3.40.1160.10:FF:000018">
    <property type="entry name" value="Glutamate 5-kinase"/>
    <property type="match status" value="1"/>
</dbReference>
<reference evidence="10 11" key="1">
    <citation type="submission" date="2015-10" db="EMBL/GenBank/DDBJ databases">
        <title>Metagenome-Assembled Genomes uncover a global brackish microbiome.</title>
        <authorList>
            <person name="Hugerth L.W."/>
            <person name="Larsson J."/>
            <person name="Alneberg J."/>
            <person name="Lindh M.V."/>
            <person name="Legrand C."/>
            <person name="Pinhassi J."/>
            <person name="Andersson A.F."/>
        </authorList>
    </citation>
    <scope>NUCLEOTIDE SEQUENCE [LARGE SCALE GENOMIC DNA]</scope>
    <source>
        <strain evidence="10">BACL6 MAG-120924-bin43</strain>
    </source>
</reference>
<evidence type="ECO:0000256" key="8">
    <source>
        <dbReference type="HAMAP-Rule" id="MF_00456"/>
    </source>
</evidence>
<dbReference type="PIRSF" id="PIRSF000729">
    <property type="entry name" value="GK"/>
    <property type="match status" value="1"/>
</dbReference>
<keyword evidence="6 8" id="KW-0418">Kinase</keyword>
<keyword evidence="3 8" id="KW-0641">Proline biosynthesis</keyword>
<comment type="function">
    <text evidence="8">Catalyzes the transfer of a phosphate group to glutamate to form L-glutamate 5-phosphate.</text>
</comment>
<feature type="domain" description="PUA" evidence="9">
    <location>
        <begin position="274"/>
        <end position="357"/>
    </location>
</feature>
<comment type="similarity">
    <text evidence="8">Belongs to the glutamate 5-kinase family.</text>
</comment>
<protein>
    <recommendedName>
        <fullName evidence="8">Glutamate 5-kinase</fullName>
        <ecNumber evidence="8">2.7.2.11</ecNumber>
    </recommendedName>
    <alternativeName>
        <fullName evidence="8">Gamma-glutamyl kinase</fullName>
        <shortName evidence="8">GK</shortName>
    </alternativeName>
</protein>
<comment type="catalytic activity">
    <reaction evidence="8">
        <text>L-glutamate + ATP = L-glutamyl 5-phosphate + ADP</text>
        <dbReference type="Rhea" id="RHEA:14877"/>
        <dbReference type="ChEBI" id="CHEBI:29985"/>
        <dbReference type="ChEBI" id="CHEBI:30616"/>
        <dbReference type="ChEBI" id="CHEBI:58274"/>
        <dbReference type="ChEBI" id="CHEBI:456216"/>
        <dbReference type="EC" id="2.7.2.11"/>
    </reaction>
</comment>
<dbReference type="Proteomes" id="UP000051017">
    <property type="component" value="Unassembled WGS sequence"/>
</dbReference>
<dbReference type="CDD" id="cd21157">
    <property type="entry name" value="PUA_G5K"/>
    <property type="match status" value="1"/>
</dbReference>
<dbReference type="InterPro" id="IPR036974">
    <property type="entry name" value="PUA_sf"/>
</dbReference>
<evidence type="ECO:0000259" key="9">
    <source>
        <dbReference type="SMART" id="SM00359"/>
    </source>
</evidence>
<feature type="binding site" evidence="8">
    <location>
        <position position="133"/>
    </location>
    <ligand>
        <name>substrate</name>
    </ligand>
</feature>
<proteinExistence type="inferred from homology"/>
<dbReference type="PRINTS" id="PR00474">
    <property type="entry name" value="GLU5KINASE"/>
</dbReference>
<keyword evidence="1 8" id="KW-0963">Cytoplasm</keyword>
<dbReference type="EC" id="2.7.2.11" evidence="8"/>
<dbReference type="PROSITE" id="PS00902">
    <property type="entry name" value="GLUTAMATE_5_KINASE"/>
    <property type="match status" value="1"/>
</dbReference>
<comment type="caution">
    <text evidence="10">The sequence shown here is derived from an EMBL/GenBank/DDBJ whole genome shotgun (WGS) entry which is preliminary data.</text>
</comment>
<feature type="binding site" evidence="8">
    <location>
        <position position="145"/>
    </location>
    <ligand>
        <name>substrate</name>
    </ligand>
</feature>
<dbReference type="GO" id="GO:0003723">
    <property type="term" value="F:RNA binding"/>
    <property type="evidence" value="ECO:0007669"/>
    <property type="project" value="InterPro"/>
</dbReference>
<evidence type="ECO:0000256" key="4">
    <source>
        <dbReference type="ARBA" id="ARBA00022679"/>
    </source>
</evidence>
<keyword evidence="5 8" id="KW-0547">Nucleotide-binding</keyword>
<organism evidence="10 11">
    <name type="scientific">Acidimicrobiia bacterium BACL6 MAG-120924-bin43</name>
    <dbReference type="NCBI Taxonomy" id="1655583"/>
    <lineage>
        <taxon>Bacteria</taxon>
        <taxon>Bacillati</taxon>
        <taxon>Actinomycetota</taxon>
        <taxon>Acidimicrobiia</taxon>
        <taxon>acIV cluster</taxon>
    </lineage>
</organism>
<comment type="subcellular location">
    <subcellularLocation>
        <location evidence="8">Cytoplasm</location>
    </subcellularLocation>
</comment>
<dbReference type="InterPro" id="IPR011529">
    <property type="entry name" value="Glu_5kinase"/>
</dbReference>
<dbReference type="InterPro" id="IPR019797">
    <property type="entry name" value="Glutamate_5-kinase_CS"/>
</dbReference>
<dbReference type="InterPro" id="IPR005715">
    <property type="entry name" value="Glu_5kinase/COase_Synthase"/>
</dbReference>
<dbReference type="NCBIfam" id="TIGR01027">
    <property type="entry name" value="proB"/>
    <property type="match status" value="1"/>
</dbReference>
<feature type="binding site" evidence="8">
    <location>
        <begin position="207"/>
        <end position="213"/>
    </location>
    <ligand>
        <name>ATP</name>
        <dbReference type="ChEBI" id="CHEBI:30616"/>
    </ligand>
</feature>
<keyword evidence="7 8" id="KW-0067">ATP-binding</keyword>
<feature type="binding site" evidence="8">
    <location>
        <begin position="165"/>
        <end position="166"/>
    </location>
    <ligand>
        <name>ATP</name>
        <dbReference type="ChEBI" id="CHEBI:30616"/>
    </ligand>
</feature>
<dbReference type="AlphaFoldDB" id="A0A0R2QHB7"/>
<dbReference type="GO" id="GO:0005829">
    <property type="term" value="C:cytosol"/>
    <property type="evidence" value="ECO:0007669"/>
    <property type="project" value="TreeGrafter"/>
</dbReference>
<feature type="binding site" evidence="8">
    <location>
        <position position="46"/>
    </location>
    <ligand>
        <name>substrate</name>
    </ligand>
</feature>
<name>A0A0R2QHB7_9ACTN</name>
<dbReference type="InterPro" id="IPR015947">
    <property type="entry name" value="PUA-like_sf"/>
</dbReference>
<dbReference type="PANTHER" id="PTHR43654:SF1">
    <property type="entry name" value="ISOPENTENYL PHOSPHATE KINASE"/>
    <property type="match status" value="1"/>
</dbReference>
<dbReference type="PROSITE" id="PS50890">
    <property type="entry name" value="PUA"/>
    <property type="match status" value="1"/>
</dbReference>
<dbReference type="PANTHER" id="PTHR43654">
    <property type="entry name" value="GLUTAMATE 5-KINASE"/>
    <property type="match status" value="1"/>
</dbReference>
<dbReference type="InterPro" id="IPR001048">
    <property type="entry name" value="Asp/Glu/Uridylate_kinase"/>
</dbReference>
<keyword evidence="4 8" id="KW-0808">Transferase</keyword>
<dbReference type="Pfam" id="PF00696">
    <property type="entry name" value="AA_kinase"/>
    <property type="match status" value="1"/>
</dbReference>
<evidence type="ECO:0000313" key="10">
    <source>
        <dbReference type="EMBL" id="KRO49510.1"/>
    </source>
</evidence>
<evidence type="ECO:0000256" key="7">
    <source>
        <dbReference type="ARBA" id="ARBA00022840"/>
    </source>
</evidence>
<keyword evidence="2 8" id="KW-0028">Amino-acid biosynthesis</keyword>
<dbReference type="GO" id="GO:0004349">
    <property type="term" value="F:glutamate 5-kinase activity"/>
    <property type="evidence" value="ECO:0007669"/>
    <property type="project" value="UniProtKB-UniRule"/>
</dbReference>
<dbReference type="EMBL" id="LIBJ01000005">
    <property type="protein sequence ID" value="KRO49510.1"/>
    <property type="molecule type" value="Genomic_DNA"/>
</dbReference>
<dbReference type="CDD" id="cd04242">
    <property type="entry name" value="AAK_G5K_ProB"/>
    <property type="match status" value="1"/>
</dbReference>
<feature type="binding site" evidence="8">
    <location>
        <position position="6"/>
    </location>
    <ligand>
        <name>ATP</name>
        <dbReference type="ChEBI" id="CHEBI:30616"/>
    </ligand>
</feature>
<dbReference type="SUPFAM" id="SSF88697">
    <property type="entry name" value="PUA domain-like"/>
    <property type="match status" value="1"/>
</dbReference>
<evidence type="ECO:0000256" key="3">
    <source>
        <dbReference type="ARBA" id="ARBA00022650"/>
    </source>
</evidence>
<evidence type="ECO:0000256" key="5">
    <source>
        <dbReference type="ARBA" id="ARBA00022741"/>
    </source>
</evidence>
<dbReference type="InterPro" id="IPR001057">
    <property type="entry name" value="Glu/AcGlu_kinase"/>
</dbReference>
<dbReference type="UniPathway" id="UPA00098">
    <property type="reaction ID" value="UER00359"/>
</dbReference>
<dbReference type="InterPro" id="IPR041739">
    <property type="entry name" value="G5K_ProB"/>
</dbReference>
<comment type="pathway">
    <text evidence="8">Amino-acid biosynthesis; L-proline biosynthesis; L-glutamate 5-semialdehyde from L-glutamate: step 1/2.</text>
</comment>
<dbReference type="Gene3D" id="2.30.130.10">
    <property type="entry name" value="PUA domain"/>
    <property type="match status" value="1"/>
</dbReference>
<accession>A0A0R2QHB7</accession>
<dbReference type="SUPFAM" id="SSF53633">
    <property type="entry name" value="Carbamate kinase-like"/>
    <property type="match status" value="1"/>
</dbReference>
<dbReference type="SMART" id="SM00359">
    <property type="entry name" value="PUA"/>
    <property type="match status" value="1"/>
</dbReference>
<dbReference type="Gene3D" id="3.40.1160.10">
    <property type="entry name" value="Acetylglutamate kinase-like"/>
    <property type="match status" value="1"/>
</dbReference>
<dbReference type="InterPro" id="IPR002478">
    <property type="entry name" value="PUA"/>
</dbReference>
<evidence type="ECO:0000313" key="11">
    <source>
        <dbReference type="Proteomes" id="UP000051017"/>
    </source>
</evidence>
<dbReference type="InterPro" id="IPR036393">
    <property type="entry name" value="AceGlu_kinase-like_sf"/>
</dbReference>
<gene>
    <name evidence="8" type="primary">proB</name>
    <name evidence="10" type="ORF">ABR75_02280</name>
</gene>
<evidence type="ECO:0000256" key="6">
    <source>
        <dbReference type="ARBA" id="ARBA00022777"/>
    </source>
</evidence>
<evidence type="ECO:0000256" key="2">
    <source>
        <dbReference type="ARBA" id="ARBA00022605"/>
    </source>
</evidence>